<dbReference type="Gene3D" id="3.40.50.720">
    <property type="entry name" value="NAD(P)-binding Rossmann-like Domain"/>
    <property type="match status" value="1"/>
</dbReference>
<proteinExistence type="predicted"/>
<dbReference type="InterPro" id="IPR051609">
    <property type="entry name" value="NmrA/Isoflavone_reductase-like"/>
</dbReference>
<dbReference type="InterPro" id="IPR036291">
    <property type="entry name" value="NAD(P)-bd_dom_sf"/>
</dbReference>
<feature type="domain" description="NmrA-like" evidence="3">
    <location>
        <begin position="5"/>
        <end position="288"/>
    </location>
</feature>
<evidence type="ECO:0000256" key="2">
    <source>
        <dbReference type="ARBA" id="ARBA00023002"/>
    </source>
</evidence>
<evidence type="ECO:0000313" key="5">
    <source>
        <dbReference type="Proteomes" id="UP001430848"/>
    </source>
</evidence>
<dbReference type="Gene3D" id="3.90.25.10">
    <property type="entry name" value="UDP-galactose 4-epimerase, domain 1"/>
    <property type="match status" value="1"/>
</dbReference>
<dbReference type="PANTHER" id="PTHR47706:SF1">
    <property type="entry name" value="CIPA-LIKE, PUTATIVE (AFU_ORTHOLOGUE AFUA_1G12460)-RELATED"/>
    <property type="match status" value="1"/>
</dbReference>
<sequence>MSKPFVAVAGATGQLGRVIATNLRERNVPVKAIIRRGTAPSRTEALRAAGVTVAEADLGDVAALTENMQGATCVVSALNGLRDTMHETQGALLDAAVAARVPRFIPSDYSLDFTKTRPGSNRNLDLRREFHARLDDSGIAWTSVLNGGFMDLLGGGAPLINDTLKRVLYWGSDAQKLNFTTIADTAAYTAAVAADANPTPRFLRIAGDTFSAKELAETVSRVRGTTYSTLWVGSTGFLEGSSGFMRRFSIGGGEQDVFPAWQGREGKLDPLDNARYPELKWTTAEEYLAQQQTPS</sequence>
<reference evidence="4 5" key="1">
    <citation type="submission" date="2024-02" db="EMBL/GenBank/DDBJ databases">
        <title>De novo assembly and annotation of 12 fungi associated with fruit tree decline syndrome in Ontario, Canada.</title>
        <authorList>
            <person name="Sulman M."/>
            <person name="Ellouze W."/>
            <person name="Ilyukhin E."/>
        </authorList>
    </citation>
    <scope>NUCLEOTIDE SEQUENCE [LARGE SCALE GENOMIC DNA]</scope>
    <source>
        <strain evidence="4 5">M169</strain>
    </source>
</reference>
<keyword evidence="1" id="KW-0521">NADP</keyword>
<dbReference type="Pfam" id="PF05368">
    <property type="entry name" value="NmrA"/>
    <property type="match status" value="1"/>
</dbReference>
<dbReference type="Proteomes" id="UP001430848">
    <property type="component" value="Unassembled WGS sequence"/>
</dbReference>
<organism evidence="4 5">
    <name type="scientific">Diaporthe eres</name>
    <name type="common">Phomopsis oblonga</name>
    <dbReference type="NCBI Taxonomy" id="83184"/>
    <lineage>
        <taxon>Eukaryota</taxon>
        <taxon>Fungi</taxon>
        <taxon>Dikarya</taxon>
        <taxon>Ascomycota</taxon>
        <taxon>Pezizomycotina</taxon>
        <taxon>Sordariomycetes</taxon>
        <taxon>Sordariomycetidae</taxon>
        <taxon>Diaporthales</taxon>
        <taxon>Diaporthaceae</taxon>
        <taxon>Diaporthe</taxon>
        <taxon>Diaporthe eres species complex</taxon>
    </lineage>
</organism>
<dbReference type="SUPFAM" id="SSF51735">
    <property type="entry name" value="NAD(P)-binding Rossmann-fold domains"/>
    <property type="match status" value="1"/>
</dbReference>
<keyword evidence="5" id="KW-1185">Reference proteome</keyword>
<protein>
    <recommendedName>
        <fullName evidence="3">NmrA-like domain-containing protein</fullName>
    </recommendedName>
</protein>
<evidence type="ECO:0000259" key="3">
    <source>
        <dbReference type="Pfam" id="PF05368"/>
    </source>
</evidence>
<accession>A0ABR1PB34</accession>
<dbReference type="EMBL" id="JAKNSF020000023">
    <property type="protein sequence ID" value="KAK7731183.1"/>
    <property type="molecule type" value="Genomic_DNA"/>
</dbReference>
<keyword evidence="2" id="KW-0560">Oxidoreductase</keyword>
<name>A0ABR1PB34_DIAER</name>
<evidence type="ECO:0000256" key="1">
    <source>
        <dbReference type="ARBA" id="ARBA00022857"/>
    </source>
</evidence>
<comment type="caution">
    <text evidence="4">The sequence shown here is derived from an EMBL/GenBank/DDBJ whole genome shotgun (WGS) entry which is preliminary data.</text>
</comment>
<gene>
    <name evidence="4" type="ORF">SLS63_005458</name>
</gene>
<dbReference type="InterPro" id="IPR008030">
    <property type="entry name" value="NmrA-like"/>
</dbReference>
<dbReference type="PANTHER" id="PTHR47706">
    <property type="entry name" value="NMRA-LIKE FAMILY PROTEIN"/>
    <property type="match status" value="1"/>
</dbReference>
<evidence type="ECO:0000313" key="4">
    <source>
        <dbReference type="EMBL" id="KAK7731183.1"/>
    </source>
</evidence>